<evidence type="ECO:0000313" key="8">
    <source>
        <dbReference type="EMBL" id="KAL1877449.1"/>
    </source>
</evidence>
<feature type="region of interest" description="Disordered" evidence="6">
    <location>
        <begin position="72"/>
        <end position="93"/>
    </location>
</feature>
<protein>
    <recommendedName>
        <fullName evidence="7">Rhodopsin domain-containing protein</fullName>
    </recommendedName>
</protein>
<dbReference type="Pfam" id="PF20684">
    <property type="entry name" value="Fung_rhodopsin"/>
    <property type="match status" value="1"/>
</dbReference>
<keyword evidence="9" id="KW-1185">Reference proteome</keyword>
<feature type="region of interest" description="Disordered" evidence="6">
    <location>
        <begin position="112"/>
        <end position="142"/>
    </location>
</feature>
<dbReference type="Proteomes" id="UP001583177">
    <property type="component" value="Unassembled WGS sequence"/>
</dbReference>
<evidence type="ECO:0000256" key="2">
    <source>
        <dbReference type="ARBA" id="ARBA00022692"/>
    </source>
</evidence>
<gene>
    <name evidence="8" type="ORF">Daus18300_002435</name>
</gene>
<dbReference type="PANTHER" id="PTHR33048:SF47">
    <property type="entry name" value="INTEGRAL MEMBRANE PROTEIN-RELATED"/>
    <property type="match status" value="1"/>
</dbReference>
<dbReference type="EMBL" id="JAWRVE010000014">
    <property type="protein sequence ID" value="KAL1877449.1"/>
    <property type="molecule type" value="Genomic_DNA"/>
</dbReference>
<accession>A0ABR3XN93</accession>
<dbReference type="InterPro" id="IPR049326">
    <property type="entry name" value="Rhodopsin_dom_fungi"/>
</dbReference>
<evidence type="ECO:0000256" key="4">
    <source>
        <dbReference type="ARBA" id="ARBA00023136"/>
    </source>
</evidence>
<organism evidence="8 9">
    <name type="scientific">Diaporthe australafricana</name>
    <dbReference type="NCBI Taxonomy" id="127596"/>
    <lineage>
        <taxon>Eukaryota</taxon>
        <taxon>Fungi</taxon>
        <taxon>Dikarya</taxon>
        <taxon>Ascomycota</taxon>
        <taxon>Pezizomycotina</taxon>
        <taxon>Sordariomycetes</taxon>
        <taxon>Sordariomycetidae</taxon>
        <taxon>Diaporthales</taxon>
        <taxon>Diaporthaceae</taxon>
        <taxon>Diaporthe</taxon>
    </lineage>
</organism>
<evidence type="ECO:0000256" key="3">
    <source>
        <dbReference type="ARBA" id="ARBA00022989"/>
    </source>
</evidence>
<sequence>MLIKPSVVAVSLYRLTTIDEFTLSHNPTSDFVEVGIWSGLELDVGIICACLPNFHSLLKPVYAWMGTRTWHSDSGRSGRKHHRRLHDVEQSGPDQMIRATTVVVVKEQGTKGAFSDSSDRGTVQEIELGGSVNGTTGGRAWS</sequence>
<reference evidence="8 9" key="1">
    <citation type="journal article" date="2024" name="IMA Fungus">
        <title>IMA Genome - F19 : A genome assembly and annotation guide to empower mycologists, including annotated draft genome sequences of Ceratocystis pirilliformis, Diaporthe australafricana, Fusarium ophioides, Paecilomyces lecythidis, and Sporothrix stenoceras.</title>
        <authorList>
            <person name="Aylward J."/>
            <person name="Wilson A.M."/>
            <person name="Visagie C.M."/>
            <person name="Spraker J."/>
            <person name="Barnes I."/>
            <person name="Buitendag C."/>
            <person name="Ceriani C."/>
            <person name="Del Mar Angel L."/>
            <person name="du Plessis D."/>
            <person name="Fuchs T."/>
            <person name="Gasser K."/>
            <person name="Kramer D."/>
            <person name="Li W."/>
            <person name="Munsamy K."/>
            <person name="Piso A."/>
            <person name="Price J.L."/>
            <person name="Sonnekus B."/>
            <person name="Thomas C."/>
            <person name="van der Nest A."/>
            <person name="van Dijk A."/>
            <person name="van Heerden A."/>
            <person name="van Vuuren N."/>
            <person name="Yilmaz N."/>
            <person name="Duong T.A."/>
            <person name="van der Merwe N.A."/>
            <person name="Wingfield M.J."/>
            <person name="Wingfield B.D."/>
        </authorList>
    </citation>
    <scope>NUCLEOTIDE SEQUENCE [LARGE SCALE GENOMIC DNA]</scope>
    <source>
        <strain evidence="8 9">CMW 18300</strain>
    </source>
</reference>
<comment type="similarity">
    <text evidence="5">Belongs to the SAT4 family.</text>
</comment>
<dbReference type="InterPro" id="IPR052337">
    <property type="entry name" value="SAT4-like"/>
</dbReference>
<evidence type="ECO:0000256" key="6">
    <source>
        <dbReference type="SAM" id="MobiDB-lite"/>
    </source>
</evidence>
<name>A0ABR3XN93_9PEZI</name>
<feature type="compositionally biased region" description="Gly residues" evidence="6">
    <location>
        <begin position="131"/>
        <end position="142"/>
    </location>
</feature>
<keyword evidence="2" id="KW-0812">Transmembrane</keyword>
<dbReference type="PANTHER" id="PTHR33048">
    <property type="entry name" value="PTH11-LIKE INTEGRAL MEMBRANE PROTEIN (AFU_ORTHOLOGUE AFUA_5G11245)"/>
    <property type="match status" value="1"/>
</dbReference>
<evidence type="ECO:0000259" key="7">
    <source>
        <dbReference type="Pfam" id="PF20684"/>
    </source>
</evidence>
<keyword evidence="4" id="KW-0472">Membrane</keyword>
<evidence type="ECO:0000256" key="5">
    <source>
        <dbReference type="ARBA" id="ARBA00038359"/>
    </source>
</evidence>
<keyword evidence="3" id="KW-1133">Transmembrane helix</keyword>
<comment type="subcellular location">
    <subcellularLocation>
        <location evidence="1">Membrane</location>
        <topology evidence="1">Multi-pass membrane protein</topology>
    </subcellularLocation>
</comment>
<comment type="caution">
    <text evidence="8">The sequence shown here is derived from an EMBL/GenBank/DDBJ whole genome shotgun (WGS) entry which is preliminary data.</text>
</comment>
<evidence type="ECO:0000256" key="1">
    <source>
        <dbReference type="ARBA" id="ARBA00004141"/>
    </source>
</evidence>
<evidence type="ECO:0000313" key="9">
    <source>
        <dbReference type="Proteomes" id="UP001583177"/>
    </source>
</evidence>
<proteinExistence type="inferred from homology"/>
<feature type="domain" description="Rhodopsin" evidence="7">
    <location>
        <begin position="7"/>
        <end position="59"/>
    </location>
</feature>